<dbReference type="Pfam" id="PF09495">
    <property type="entry name" value="DUF2462"/>
    <property type="match status" value="1"/>
</dbReference>
<protein>
    <recommendedName>
        <fullName evidence="5">Leydig cell tumor 10 kDa protein homolog</fullName>
    </recommendedName>
</protein>
<dbReference type="OrthoDB" id="5239630at2759"/>
<comment type="similarity">
    <text evidence="1">Belongs to the UPF0390 family.</text>
</comment>
<feature type="compositionally biased region" description="Basic residues" evidence="2">
    <location>
        <begin position="33"/>
        <end position="45"/>
    </location>
</feature>
<evidence type="ECO:0008006" key="5">
    <source>
        <dbReference type="Google" id="ProtNLM"/>
    </source>
</evidence>
<keyword evidence="4" id="KW-1185">Reference proteome</keyword>
<evidence type="ECO:0000256" key="1">
    <source>
        <dbReference type="ARBA" id="ARBA00006802"/>
    </source>
</evidence>
<organism evidence="3 4">
    <name type="scientific">Elysia chlorotica</name>
    <name type="common">Eastern emerald elysia</name>
    <name type="synonym">Sea slug</name>
    <dbReference type="NCBI Taxonomy" id="188477"/>
    <lineage>
        <taxon>Eukaryota</taxon>
        <taxon>Metazoa</taxon>
        <taxon>Spiralia</taxon>
        <taxon>Lophotrochozoa</taxon>
        <taxon>Mollusca</taxon>
        <taxon>Gastropoda</taxon>
        <taxon>Heterobranchia</taxon>
        <taxon>Euthyneura</taxon>
        <taxon>Panpulmonata</taxon>
        <taxon>Sacoglossa</taxon>
        <taxon>Placobranchoidea</taxon>
        <taxon>Plakobranchidae</taxon>
        <taxon>Elysia</taxon>
    </lineage>
</organism>
<reference evidence="3 4" key="1">
    <citation type="submission" date="2019-01" db="EMBL/GenBank/DDBJ databases">
        <title>A draft genome assembly of the solar-powered sea slug Elysia chlorotica.</title>
        <authorList>
            <person name="Cai H."/>
            <person name="Li Q."/>
            <person name="Fang X."/>
            <person name="Li J."/>
            <person name="Curtis N.E."/>
            <person name="Altenburger A."/>
            <person name="Shibata T."/>
            <person name="Feng M."/>
            <person name="Maeda T."/>
            <person name="Schwartz J.A."/>
            <person name="Shigenobu S."/>
            <person name="Lundholm N."/>
            <person name="Nishiyama T."/>
            <person name="Yang H."/>
            <person name="Hasebe M."/>
            <person name="Li S."/>
            <person name="Pierce S.K."/>
            <person name="Wang J."/>
        </authorList>
    </citation>
    <scope>NUCLEOTIDE SEQUENCE [LARGE SCALE GENOMIC DNA]</scope>
    <source>
        <strain evidence="3">EC2010</strain>
        <tissue evidence="3">Whole organism of an adult</tissue>
    </source>
</reference>
<dbReference type="PANTHER" id="PTHR16967:SF1">
    <property type="entry name" value="LEYDIG CELL TUMOR 10 KDA PROTEIN HOMOLOG"/>
    <property type="match status" value="1"/>
</dbReference>
<feature type="compositionally biased region" description="Polar residues" evidence="2">
    <location>
        <begin position="87"/>
        <end position="106"/>
    </location>
</feature>
<evidence type="ECO:0000256" key="2">
    <source>
        <dbReference type="SAM" id="MobiDB-lite"/>
    </source>
</evidence>
<feature type="compositionally biased region" description="Basic residues" evidence="2">
    <location>
        <begin position="15"/>
        <end position="24"/>
    </location>
</feature>
<evidence type="ECO:0000313" key="3">
    <source>
        <dbReference type="EMBL" id="RUS80879.1"/>
    </source>
</evidence>
<dbReference type="AlphaFoldDB" id="A0A3S1HJR5"/>
<proteinExistence type="inferred from homology"/>
<dbReference type="InterPro" id="IPR019034">
    <property type="entry name" value="UPF0390"/>
</dbReference>
<sequence length="106" mass="11491">MAQGKFKPSKVQVPGKKKEKKGSRQKQAEKGVTRKGHFQIAPKKKNLQDAAKLKKDLEKGIKTCIIDDLTAKTVSLEPRSLAMVRAASSSKSKTAGEPSTSKANKT</sequence>
<feature type="region of interest" description="Disordered" evidence="2">
    <location>
        <begin position="1"/>
        <end position="45"/>
    </location>
</feature>
<dbReference type="EMBL" id="RQTK01000368">
    <property type="protein sequence ID" value="RUS80879.1"/>
    <property type="molecule type" value="Genomic_DNA"/>
</dbReference>
<dbReference type="Proteomes" id="UP000271974">
    <property type="component" value="Unassembled WGS sequence"/>
</dbReference>
<name>A0A3S1HJR5_ELYCH</name>
<accession>A0A3S1HJR5</accession>
<evidence type="ECO:0000313" key="4">
    <source>
        <dbReference type="Proteomes" id="UP000271974"/>
    </source>
</evidence>
<feature type="region of interest" description="Disordered" evidence="2">
    <location>
        <begin position="85"/>
        <end position="106"/>
    </location>
</feature>
<dbReference type="PANTHER" id="PTHR16967">
    <property type="entry name" value="LEYDIG CELL TUMOR 10 KDA PROTEIN HOMOLOG"/>
    <property type="match status" value="1"/>
</dbReference>
<comment type="caution">
    <text evidence="3">The sequence shown here is derived from an EMBL/GenBank/DDBJ whole genome shotgun (WGS) entry which is preliminary data.</text>
</comment>
<gene>
    <name evidence="3" type="ORF">EGW08_011350</name>
</gene>